<proteinExistence type="predicted"/>
<feature type="signal peptide" evidence="1">
    <location>
        <begin position="1"/>
        <end position="17"/>
    </location>
</feature>
<accession>A0A0A1V844</accession>
<evidence type="ECO:0000256" key="1">
    <source>
        <dbReference type="SAM" id="SignalP"/>
    </source>
</evidence>
<protein>
    <submittedName>
        <fullName evidence="2">Uncharacterized protein</fullName>
    </submittedName>
</protein>
<dbReference type="AlphaFoldDB" id="A0A0A1V844"/>
<dbReference type="Proteomes" id="UP000030151">
    <property type="component" value="Unassembled WGS sequence"/>
</dbReference>
<sequence>MKFFAVTLLALATAVMAAPSVKERGIFIRQEFVVDTETPSMTDAQGNVVPFDAANVNLANTNAGF</sequence>
<feature type="chain" id="PRO_5001981436" evidence="1">
    <location>
        <begin position="18"/>
        <end position="65"/>
    </location>
</feature>
<keyword evidence="1" id="KW-0732">Signal</keyword>
<name>A0A0A1V844_9HYPO</name>
<evidence type="ECO:0000313" key="3">
    <source>
        <dbReference type="Proteomes" id="UP000030151"/>
    </source>
</evidence>
<dbReference type="HOGENOM" id="CLU_188547_1_0_1"/>
<dbReference type="EMBL" id="JELW01000001">
    <property type="protein sequence ID" value="EXV06379.1"/>
    <property type="molecule type" value="Genomic_DNA"/>
</dbReference>
<dbReference type="OrthoDB" id="4835952at2759"/>
<gene>
    <name evidence="2" type="ORF">X797_001097</name>
</gene>
<evidence type="ECO:0000313" key="2">
    <source>
        <dbReference type="EMBL" id="EXV06379.1"/>
    </source>
</evidence>
<comment type="caution">
    <text evidence="2">The sequence shown here is derived from an EMBL/GenBank/DDBJ whole genome shotgun (WGS) entry which is preliminary data.</text>
</comment>
<reference evidence="2 3" key="1">
    <citation type="submission" date="2014-02" db="EMBL/GenBank/DDBJ databases">
        <title>The genome sequence of the entomopathogenic fungus Metarhizium robertsii ARSEF 2575.</title>
        <authorList>
            <person name="Giuliano Garisto Donzelli B."/>
            <person name="Roe B.A."/>
            <person name="Macmil S.L."/>
            <person name="Krasnoff S.B."/>
            <person name="Gibson D.M."/>
        </authorList>
    </citation>
    <scope>NUCLEOTIDE SEQUENCE [LARGE SCALE GENOMIC DNA]</scope>
    <source>
        <strain evidence="2 3">ARSEF 2575</strain>
    </source>
</reference>
<organism evidence="2 3">
    <name type="scientific">Metarhizium robertsii</name>
    <dbReference type="NCBI Taxonomy" id="568076"/>
    <lineage>
        <taxon>Eukaryota</taxon>
        <taxon>Fungi</taxon>
        <taxon>Dikarya</taxon>
        <taxon>Ascomycota</taxon>
        <taxon>Pezizomycotina</taxon>
        <taxon>Sordariomycetes</taxon>
        <taxon>Hypocreomycetidae</taxon>
        <taxon>Hypocreales</taxon>
        <taxon>Clavicipitaceae</taxon>
        <taxon>Metarhizium</taxon>
    </lineage>
</organism>